<evidence type="ECO:0000256" key="1">
    <source>
        <dbReference type="ARBA" id="ARBA00000274"/>
    </source>
</evidence>
<dbReference type="NCBIfam" id="TIGR00730">
    <property type="entry name" value="Rossman fold protein, TIGR00730 family"/>
    <property type="match status" value="1"/>
</dbReference>
<dbReference type="InterPro" id="IPR052341">
    <property type="entry name" value="LOG_family_nucleotidases"/>
</dbReference>
<accession>A0ABV8MS53</accession>
<dbReference type="InterPro" id="IPR031100">
    <property type="entry name" value="LOG_fam"/>
</dbReference>
<dbReference type="InterPro" id="IPR005269">
    <property type="entry name" value="LOG"/>
</dbReference>
<reference evidence="4" key="1">
    <citation type="journal article" date="2019" name="Int. J. Syst. Evol. Microbiol.">
        <title>The Global Catalogue of Microorganisms (GCM) 10K type strain sequencing project: providing services to taxonomists for standard genome sequencing and annotation.</title>
        <authorList>
            <consortium name="The Broad Institute Genomics Platform"/>
            <consortium name="The Broad Institute Genome Sequencing Center for Infectious Disease"/>
            <person name="Wu L."/>
            <person name="Ma J."/>
        </authorList>
    </citation>
    <scope>NUCLEOTIDE SEQUENCE [LARGE SCALE GENOMIC DNA]</scope>
    <source>
        <strain evidence="4">LMG 29894</strain>
    </source>
</reference>
<dbReference type="Gene3D" id="3.40.50.450">
    <property type="match status" value="1"/>
</dbReference>
<dbReference type="PANTHER" id="PTHR43393">
    <property type="entry name" value="CYTOKININ RIBOSIDE 5'-MONOPHOSPHATE PHOSPHORIBOHYDROLASE"/>
    <property type="match status" value="1"/>
</dbReference>
<evidence type="ECO:0000256" key="2">
    <source>
        <dbReference type="RuleBase" id="RU363015"/>
    </source>
</evidence>
<comment type="catalytic activity">
    <reaction evidence="1">
        <text>AMP + H2O = D-ribose 5-phosphate + adenine</text>
        <dbReference type="Rhea" id="RHEA:20129"/>
        <dbReference type="ChEBI" id="CHEBI:15377"/>
        <dbReference type="ChEBI" id="CHEBI:16708"/>
        <dbReference type="ChEBI" id="CHEBI:78346"/>
        <dbReference type="ChEBI" id="CHEBI:456215"/>
        <dbReference type="EC" id="3.2.2.4"/>
    </reaction>
</comment>
<evidence type="ECO:0000313" key="4">
    <source>
        <dbReference type="Proteomes" id="UP001595791"/>
    </source>
</evidence>
<name>A0ABV8MS53_9NEIS</name>
<sequence>MSVHDKLPSVTDPAALAASHAYRAREAWRVFEIMAEFVEATERLQAIQPAVSIFGSARTPRDHAYYKLTEEIARLLSDAGFSVISGGGPGIMEAANKGAFHGRSPSVGLNIQLAHEQHGNPYQDVSQSFRHFFARKVMFVKNATAYVVMPGGFGTLDELSEALTLIQTGKSRRIPIILVCSQFWSGLLDWMKATLAGERMINPEDMDLIQVIDEPRAVVDAIFKFYETRGFAPSPAEREMQLSL</sequence>
<keyword evidence="2" id="KW-0378">Hydrolase</keyword>
<dbReference type="RefSeq" id="WP_378164012.1">
    <property type="nucleotide sequence ID" value="NZ_JBHSBU010000001.1"/>
</dbReference>
<dbReference type="EMBL" id="JBHSBU010000001">
    <property type="protein sequence ID" value="MFC4159832.1"/>
    <property type="molecule type" value="Genomic_DNA"/>
</dbReference>
<dbReference type="Proteomes" id="UP001595791">
    <property type="component" value="Unassembled WGS sequence"/>
</dbReference>
<keyword evidence="2" id="KW-0203">Cytokinin biosynthesis</keyword>
<keyword evidence="4" id="KW-1185">Reference proteome</keyword>
<dbReference type="EC" id="3.2.2.n1" evidence="2"/>
<comment type="caution">
    <text evidence="3">The sequence shown here is derived from an EMBL/GenBank/DDBJ whole genome shotgun (WGS) entry which is preliminary data.</text>
</comment>
<proteinExistence type="inferred from homology"/>
<dbReference type="SUPFAM" id="SSF102405">
    <property type="entry name" value="MCP/YpsA-like"/>
    <property type="match status" value="1"/>
</dbReference>
<organism evidence="3 4">
    <name type="scientific">Chitinimonas lacunae</name>
    <dbReference type="NCBI Taxonomy" id="1963018"/>
    <lineage>
        <taxon>Bacteria</taxon>
        <taxon>Pseudomonadati</taxon>
        <taxon>Pseudomonadota</taxon>
        <taxon>Betaproteobacteria</taxon>
        <taxon>Neisseriales</taxon>
        <taxon>Chitinibacteraceae</taxon>
        <taxon>Chitinimonas</taxon>
    </lineage>
</organism>
<comment type="similarity">
    <text evidence="2">Belongs to the LOG family.</text>
</comment>
<dbReference type="Pfam" id="PF03641">
    <property type="entry name" value="Lysine_decarbox"/>
    <property type="match status" value="1"/>
</dbReference>
<gene>
    <name evidence="3" type="ORF">ACFOW7_10790</name>
</gene>
<evidence type="ECO:0000313" key="3">
    <source>
        <dbReference type="EMBL" id="MFC4159832.1"/>
    </source>
</evidence>
<protein>
    <recommendedName>
        <fullName evidence="2">Cytokinin riboside 5'-monophosphate phosphoribohydrolase</fullName>
        <ecNumber evidence="2">3.2.2.n1</ecNumber>
    </recommendedName>
</protein>
<dbReference type="PANTHER" id="PTHR43393:SF2">
    <property type="entry name" value="CYTOKININ RIBOSIDE 5'-MONOPHOSPHATE PHOSPHORIBOHYDROLASE"/>
    <property type="match status" value="1"/>
</dbReference>